<dbReference type="PROSITE" id="PS51202">
    <property type="entry name" value="RCK_C"/>
    <property type="match status" value="1"/>
</dbReference>
<dbReference type="Gene3D" id="3.30.70.1450">
    <property type="entry name" value="Regulator of K+ conductance, C-terminal domain"/>
    <property type="match status" value="1"/>
</dbReference>
<feature type="transmembrane region" description="Helical" evidence="10">
    <location>
        <begin position="332"/>
        <end position="354"/>
    </location>
</feature>
<evidence type="ECO:0000256" key="4">
    <source>
        <dbReference type="ARBA" id="ARBA00022538"/>
    </source>
</evidence>
<evidence type="ECO:0000256" key="5">
    <source>
        <dbReference type="ARBA" id="ARBA00022692"/>
    </source>
</evidence>
<feature type="domain" description="RCK C-terminal" evidence="12">
    <location>
        <begin position="612"/>
        <end position="695"/>
    </location>
</feature>
<gene>
    <name evidence="13" type="ORF">GCM10007875_24750</name>
</gene>
<feature type="transmembrane region" description="Helical" evidence="10">
    <location>
        <begin position="39"/>
        <end position="57"/>
    </location>
</feature>
<dbReference type="Proteomes" id="UP001156664">
    <property type="component" value="Unassembled WGS sequence"/>
</dbReference>
<keyword evidence="4" id="KW-0633">Potassium transport</keyword>
<dbReference type="Pfam" id="PF02080">
    <property type="entry name" value="TrkA_C"/>
    <property type="match status" value="1"/>
</dbReference>
<name>A0ABQ5YRY6_9BURK</name>
<dbReference type="Pfam" id="PF02254">
    <property type="entry name" value="TrkA_N"/>
    <property type="match status" value="1"/>
</dbReference>
<feature type="domain" description="RCK N-terminal" evidence="11">
    <location>
        <begin position="447"/>
        <end position="564"/>
    </location>
</feature>
<dbReference type="PROSITE" id="PS51201">
    <property type="entry name" value="RCK_N"/>
    <property type="match status" value="1"/>
</dbReference>
<evidence type="ECO:0000259" key="11">
    <source>
        <dbReference type="PROSITE" id="PS51201"/>
    </source>
</evidence>
<dbReference type="PANTHER" id="PTHR46157">
    <property type="entry name" value="K(+) EFFLUX ANTIPORTER 3, CHLOROPLASTIC"/>
    <property type="match status" value="1"/>
</dbReference>
<sequence length="703" mass="76174">MAGPDKLYLQLLEADVFSGQYIKALTHPLTFQALNVPNALELSLILLLVAVLVVSLFRHWKLPAMLGYLCAGIVIGPYSLGIVPDIPQTRYLAEFGVVFLMFSIGLEFSLPKLHAMRKVVFGLGMAQVGLTVVGVVALGYLIQFFFPVSLKTAFVLAGAAAMSSTAIVSKLLSERLELDSPHGRQIMGILLFQDLAVVPLLIVIPALSEHAGHLTMTLSLAVVKAALVLGVMLVFGQRMMNRWMTFVARSRSQELFVLNVLLITLGLAWLTELAQLSLALGAFVAGILIAETQYRHQVEEDIKPFRDVLLGLFFVTTGMLLNPRVVVDHWAWVIALTVLPVLAKLVLITGLARLYGATTGTAMRTGLYLAQAGEFGFVLLANAGDGGYGLVPDPWLQTITASMLLSMLAAPFLIQYSNRIVLRFSSQEWMQKSLELHQVAQRSLASAKHVLICGFGRSGQHLARILDRENLHYVALDLDPDRIREATAAGDSVVFGDAAKRETLIAAGLLRASCVVVTFAEFKAAEKVLMAVRQLAPNVPVIVRTYDESDLERLTAAGATEVVPEILEGSLMLGSQALMILGVPVSRVVKQIRNIRESRYQMFRGVFKGIDDEQGTPENQLVRLHSLLVEPGANGVGRSLAELGVLERGVEVNAIRRRGIRGGDPSPETRLEAGDVLVLKGTPDALAAAESIILSKRGGASSL</sequence>
<dbReference type="InterPro" id="IPR006037">
    <property type="entry name" value="RCK_C"/>
</dbReference>
<dbReference type="SUPFAM" id="SSF116726">
    <property type="entry name" value="TrkA C-terminal domain-like"/>
    <property type="match status" value="1"/>
</dbReference>
<comment type="caution">
    <text evidence="13">The sequence shown here is derived from an EMBL/GenBank/DDBJ whole genome shotgun (WGS) entry which is preliminary data.</text>
</comment>
<keyword evidence="5 10" id="KW-0812">Transmembrane</keyword>
<comment type="subcellular location">
    <subcellularLocation>
        <location evidence="1">Membrane</location>
        <topology evidence="1">Multi-pass membrane protein</topology>
    </subcellularLocation>
</comment>
<dbReference type="Gene3D" id="3.40.50.720">
    <property type="entry name" value="NAD(P)-binding Rossmann-like Domain"/>
    <property type="match status" value="1"/>
</dbReference>
<feature type="transmembrane region" description="Helical" evidence="10">
    <location>
        <begin position="120"/>
        <end position="146"/>
    </location>
</feature>
<evidence type="ECO:0000256" key="3">
    <source>
        <dbReference type="ARBA" id="ARBA00022449"/>
    </source>
</evidence>
<dbReference type="Gene3D" id="1.20.1530.20">
    <property type="match status" value="1"/>
</dbReference>
<feature type="transmembrane region" description="Helical" evidence="10">
    <location>
        <begin position="64"/>
        <end position="83"/>
    </location>
</feature>
<dbReference type="InterPro" id="IPR003148">
    <property type="entry name" value="RCK_N"/>
</dbReference>
<dbReference type="InterPro" id="IPR036721">
    <property type="entry name" value="RCK_C_sf"/>
</dbReference>
<evidence type="ECO:0000259" key="12">
    <source>
        <dbReference type="PROSITE" id="PS51202"/>
    </source>
</evidence>
<feature type="transmembrane region" description="Helical" evidence="10">
    <location>
        <begin position="255"/>
        <end position="271"/>
    </location>
</feature>
<evidence type="ECO:0000256" key="6">
    <source>
        <dbReference type="ARBA" id="ARBA00022958"/>
    </source>
</evidence>
<feature type="transmembrane region" description="Helical" evidence="10">
    <location>
        <begin position="152"/>
        <end position="173"/>
    </location>
</feature>
<feature type="transmembrane region" description="Helical" evidence="10">
    <location>
        <begin position="89"/>
        <end position="108"/>
    </location>
</feature>
<evidence type="ECO:0000256" key="8">
    <source>
        <dbReference type="ARBA" id="ARBA00023065"/>
    </source>
</evidence>
<dbReference type="InterPro" id="IPR006153">
    <property type="entry name" value="Cation/H_exchanger_TM"/>
</dbReference>
<evidence type="ECO:0000256" key="9">
    <source>
        <dbReference type="ARBA" id="ARBA00023136"/>
    </source>
</evidence>
<dbReference type="EMBL" id="BSOJ01000030">
    <property type="protein sequence ID" value="GLR27384.1"/>
    <property type="molecule type" value="Genomic_DNA"/>
</dbReference>
<dbReference type="PANTHER" id="PTHR46157:SF4">
    <property type="entry name" value="K(+) EFFLUX ANTIPORTER 3, CHLOROPLASTIC"/>
    <property type="match status" value="1"/>
</dbReference>
<organism evidence="13 14">
    <name type="scientific">Limnobacter litoralis</name>
    <dbReference type="NCBI Taxonomy" id="481366"/>
    <lineage>
        <taxon>Bacteria</taxon>
        <taxon>Pseudomonadati</taxon>
        <taxon>Pseudomonadota</taxon>
        <taxon>Betaproteobacteria</taxon>
        <taxon>Burkholderiales</taxon>
        <taxon>Burkholderiaceae</taxon>
        <taxon>Limnobacter</taxon>
    </lineage>
</organism>
<keyword evidence="14" id="KW-1185">Reference proteome</keyword>
<feature type="transmembrane region" description="Helical" evidence="10">
    <location>
        <begin position="366"/>
        <end position="383"/>
    </location>
</feature>
<evidence type="ECO:0000256" key="1">
    <source>
        <dbReference type="ARBA" id="ARBA00004141"/>
    </source>
</evidence>
<feature type="transmembrane region" description="Helical" evidence="10">
    <location>
        <begin position="185"/>
        <end position="207"/>
    </location>
</feature>
<keyword evidence="2" id="KW-0813">Transport</keyword>
<feature type="transmembrane region" description="Helical" evidence="10">
    <location>
        <begin position="213"/>
        <end position="235"/>
    </location>
</feature>
<keyword evidence="3" id="KW-0050">Antiport</keyword>
<dbReference type="InterPro" id="IPR036291">
    <property type="entry name" value="NAD(P)-bd_dom_sf"/>
</dbReference>
<keyword evidence="6" id="KW-0630">Potassium</keyword>
<proteinExistence type="predicted"/>
<evidence type="ECO:0000313" key="13">
    <source>
        <dbReference type="EMBL" id="GLR27384.1"/>
    </source>
</evidence>
<keyword evidence="9 10" id="KW-0472">Membrane</keyword>
<evidence type="ECO:0000256" key="2">
    <source>
        <dbReference type="ARBA" id="ARBA00022448"/>
    </source>
</evidence>
<evidence type="ECO:0000256" key="10">
    <source>
        <dbReference type="SAM" id="Phobius"/>
    </source>
</evidence>
<dbReference type="InterPro" id="IPR038770">
    <property type="entry name" value="Na+/solute_symporter_sf"/>
</dbReference>
<accession>A0ABQ5YRY6</accession>
<keyword evidence="7 10" id="KW-1133">Transmembrane helix</keyword>
<protein>
    <submittedName>
        <fullName evidence="13">Potassium efflux system protein</fullName>
    </submittedName>
</protein>
<evidence type="ECO:0000256" key="7">
    <source>
        <dbReference type="ARBA" id="ARBA00022989"/>
    </source>
</evidence>
<feature type="transmembrane region" description="Helical" evidence="10">
    <location>
        <begin position="395"/>
        <end position="414"/>
    </location>
</feature>
<keyword evidence="8" id="KW-0406">Ion transport</keyword>
<dbReference type="Pfam" id="PF00999">
    <property type="entry name" value="Na_H_Exchanger"/>
    <property type="match status" value="1"/>
</dbReference>
<evidence type="ECO:0000313" key="14">
    <source>
        <dbReference type="Proteomes" id="UP001156664"/>
    </source>
</evidence>
<reference evidence="14" key="1">
    <citation type="journal article" date="2019" name="Int. J. Syst. Evol. Microbiol.">
        <title>The Global Catalogue of Microorganisms (GCM) 10K type strain sequencing project: providing services to taxonomists for standard genome sequencing and annotation.</title>
        <authorList>
            <consortium name="The Broad Institute Genomics Platform"/>
            <consortium name="The Broad Institute Genome Sequencing Center for Infectious Disease"/>
            <person name="Wu L."/>
            <person name="Ma J."/>
        </authorList>
    </citation>
    <scope>NUCLEOTIDE SEQUENCE [LARGE SCALE GENOMIC DNA]</scope>
    <source>
        <strain evidence="14">NBRC 105857</strain>
    </source>
</reference>
<dbReference type="SUPFAM" id="SSF51735">
    <property type="entry name" value="NAD(P)-binding Rossmann-fold domains"/>
    <property type="match status" value="1"/>
</dbReference>